<comment type="similarity">
    <text evidence="5">Belongs to the SAT4 family.</text>
</comment>
<protein>
    <recommendedName>
        <fullName evidence="8">Rhodopsin domain-containing protein</fullName>
    </recommendedName>
</protein>
<feature type="domain" description="Rhodopsin" evidence="8">
    <location>
        <begin position="36"/>
        <end position="199"/>
    </location>
</feature>
<dbReference type="EMBL" id="JH658409">
    <property type="protein sequence ID" value="EXK82900.1"/>
    <property type="molecule type" value="Genomic_DNA"/>
</dbReference>
<feature type="transmembrane region" description="Helical" evidence="7">
    <location>
        <begin position="51"/>
        <end position="71"/>
    </location>
</feature>
<feature type="transmembrane region" description="Helical" evidence="7">
    <location>
        <begin position="20"/>
        <end position="39"/>
    </location>
</feature>
<feature type="compositionally biased region" description="Polar residues" evidence="6">
    <location>
        <begin position="288"/>
        <end position="311"/>
    </location>
</feature>
<keyword evidence="2 7" id="KW-0812">Transmembrane</keyword>
<evidence type="ECO:0000256" key="5">
    <source>
        <dbReference type="ARBA" id="ARBA00038359"/>
    </source>
</evidence>
<dbReference type="Pfam" id="PF20684">
    <property type="entry name" value="Fung_rhodopsin"/>
    <property type="match status" value="1"/>
</dbReference>
<dbReference type="GO" id="GO:0016020">
    <property type="term" value="C:membrane"/>
    <property type="evidence" value="ECO:0007669"/>
    <property type="project" value="UniProtKB-SubCell"/>
</dbReference>
<feature type="region of interest" description="Disordered" evidence="6">
    <location>
        <begin position="287"/>
        <end position="320"/>
    </location>
</feature>
<comment type="subcellular location">
    <subcellularLocation>
        <location evidence="1">Membrane</location>
        <topology evidence="1">Multi-pass membrane protein</topology>
    </subcellularLocation>
</comment>
<keyword evidence="10" id="KW-1185">Reference proteome</keyword>
<feature type="transmembrane region" description="Helical" evidence="7">
    <location>
        <begin position="229"/>
        <end position="251"/>
    </location>
</feature>
<dbReference type="InterPro" id="IPR052337">
    <property type="entry name" value="SAT4-like"/>
</dbReference>
<evidence type="ECO:0000256" key="3">
    <source>
        <dbReference type="ARBA" id="ARBA00022989"/>
    </source>
</evidence>
<accession>X0BL70</accession>
<dbReference type="AlphaFoldDB" id="X0BL70"/>
<dbReference type="HOGENOM" id="CLU_028200_3_1_1"/>
<proteinExistence type="inferred from homology"/>
<evidence type="ECO:0000256" key="7">
    <source>
        <dbReference type="SAM" id="Phobius"/>
    </source>
</evidence>
<evidence type="ECO:0000256" key="2">
    <source>
        <dbReference type="ARBA" id="ARBA00022692"/>
    </source>
</evidence>
<dbReference type="PANTHER" id="PTHR33048">
    <property type="entry name" value="PTH11-LIKE INTEGRAL MEMBRANE PROTEIN (AFU_ORTHOLOGUE AFUA_5G11245)"/>
    <property type="match status" value="1"/>
</dbReference>
<keyword evidence="4 7" id="KW-0472">Membrane</keyword>
<evidence type="ECO:0000259" key="8">
    <source>
        <dbReference type="Pfam" id="PF20684"/>
    </source>
</evidence>
<dbReference type="Proteomes" id="UP000030663">
    <property type="component" value="Unassembled WGS sequence"/>
</dbReference>
<evidence type="ECO:0000313" key="10">
    <source>
        <dbReference type="Proteomes" id="UP000030663"/>
    </source>
</evidence>
<organism evidence="9 10">
    <name type="scientific">Fusarium oxysporum f. sp. raphani 54005</name>
    <dbReference type="NCBI Taxonomy" id="1089458"/>
    <lineage>
        <taxon>Eukaryota</taxon>
        <taxon>Fungi</taxon>
        <taxon>Dikarya</taxon>
        <taxon>Ascomycota</taxon>
        <taxon>Pezizomycotina</taxon>
        <taxon>Sordariomycetes</taxon>
        <taxon>Hypocreomycetidae</taxon>
        <taxon>Hypocreales</taxon>
        <taxon>Nectriaceae</taxon>
        <taxon>Fusarium</taxon>
        <taxon>Fusarium oxysporum species complex</taxon>
    </lineage>
</organism>
<feature type="transmembrane region" description="Helical" evidence="7">
    <location>
        <begin position="194"/>
        <end position="217"/>
    </location>
</feature>
<dbReference type="OrthoDB" id="9976870at2759"/>
<evidence type="ECO:0000256" key="1">
    <source>
        <dbReference type="ARBA" id="ARBA00004141"/>
    </source>
</evidence>
<keyword evidence="3 7" id="KW-1133">Transmembrane helix</keyword>
<reference evidence="9 10" key="1">
    <citation type="submission" date="2011-11" db="EMBL/GenBank/DDBJ databases">
        <title>The Genome Sequence of Fusarium oxysporum PHW815.</title>
        <authorList>
            <consortium name="The Broad Institute Genome Sequencing Platform"/>
            <person name="Ma L.-J."/>
            <person name="Gale L.R."/>
            <person name="Schwartz D.C."/>
            <person name="Zhou S."/>
            <person name="Corby-Kistler H."/>
            <person name="Young S.K."/>
            <person name="Zeng Q."/>
            <person name="Gargeya S."/>
            <person name="Fitzgerald M."/>
            <person name="Haas B."/>
            <person name="Abouelleil A."/>
            <person name="Alvarado L."/>
            <person name="Arachchi H.M."/>
            <person name="Berlin A."/>
            <person name="Brown A."/>
            <person name="Chapman S.B."/>
            <person name="Chen Z."/>
            <person name="Dunbar C."/>
            <person name="Freedman E."/>
            <person name="Gearin G."/>
            <person name="Goldberg J."/>
            <person name="Griggs A."/>
            <person name="Gujja S."/>
            <person name="Heiman D."/>
            <person name="Howarth C."/>
            <person name="Larson L."/>
            <person name="Lui A."/>
            <person name="MacDonald P.J.P."/>
            <person name="Montmayeur A."/>
            <person name="Murphy C."/>
            <person name="Neiman D."/>
            <person name="Pearson M."/>
            <person name="Priest M."/>
            <person name="Roberts A."/>
            <person name="Saif S."/>
            <person name="Shea T."/>
            <person name="Shenoy N."/>
            <person name="Sisk P."/>
            <person name="Stolte C."/>
            <person name="Sykes S."/>
            <person name="Wortman J."/>
            <person name="Nusbaum C."/>
            <person name="Birren B."/>
        </authorList>
    </citation>
    <scope>NUCLEOTIDE SEQUENCE [LARGE SCALE GENOMIC DNA]</scope>
    <source>
        <strain evidence="9 10">54005</strain>
    </source>
</reference>
<dbReference type="InterPro" id="IPR049326">
    <property type="entry name" value="Rhodopsin_dom_fungi"/>
</dbReference>
<feature type="transmembrane region" description="Helical" evidence="7">
    <location>
        <begin position="129"/>
        <end position="152"/>
    </location>
</feature>
<sequence>MIDENAGAVVLEGFPLTMTVLILVFLGLAVITVGIRTMVRVTDDTFGIDDWLIVAGLVVYIADSGLAVHAVKVGVGSKDDHLNSWMQSEAQKFYIIWITVYVVAVALIKTSVCVTLRRIAAKSVPLIQYAIWGLFALTWASFCVTFFGILTFCRPVEGNWNTALVLEGKATCATTETLIGISHTNTATSIVTDVGFLCLLSLASVASIATIARAPFISHYKRPTDNLKYYIGYIVLFSCVEIGIGCIAASLPSLRILYKRVRGQESQGSTGTPNANALITIGGGKIGDSSSRGSKRVFTNPTDRGITSTHVNRGDNNWERLSDEDSDKGILVNGQNGIRADYTYSVELETYNTGTSRGPPQSASSER</sequence>
<evidence type="ECO:0000256" key="4">
    <source>
        <dbReference type="ARBA" id="ARBA00023136"/>
    </source>
</evidence>
<name>X0BL70_FUSOX</name>
<feature type="transmembrane region" description="Helical" evidence="7">
    <location>
        <begin position="91"/>
        <end position="108"/>
    </location>
</feature>
<gene>
    <name evidence="9" type="ORF">FOQG_12860</name>
</gene>
<dbReference type="PANTHER" id="PTHR33048:SF15">
    <property type="entry name" value="INTEGRAL MEMBRANE PROTEIN"/>
    <property type="match status" value="1"/>
</dbReference>
<evidence type="ECO:0000313" key="9">
    <source>
        <dbReference type="EMBL" id="EXK82900.1"/>
    </source>
</evidence>
<evidence type="ECO:0000256" key="6">
    <source>
        <dbReference type="SAM" id="MobiDB-lite"/>
    </source>
</evidence>